<keyword evidence="2" id="KW-0472">Membrane</keyword>
<feature type="compositionally biased region" description="Basic residues" evidence="1">
    <location>
        <begin position="14"/>
        <end position="23"/>
    </location>
</feature>
<dbReference type="SUPFAM" id="SSF53955">
    <property type="entry name" value="Lysozyme-like"/>
    <property type="match status" value="1"/>
</dbReference>
<dbReference type="Proteomes" id="UP000610966">
    <property type="component" value="Unassembled WGS sequence"/>
</dbReference>
<name>A0A8J3RAW0_9ACTN</name>
<evidence type="ECO:0000313" key="4">
    <source>
        <dbReference type="Proteomes" id="UP000610966"/>
    </source>
</evidence>
<protein>
    <recommendedName>
        <fullName evidence="5">Lytic transglycosylase domain-containing protein</fullName>
    </recommendedName>
</protein>
<dbReference type="InterPro" id="IPR023346">
    <property type="entry name" value="Lysozyme-like_dom_sf"/>
</dbReference>
<organism evidence="3 4">
    <name type="scientific">Sphaerimonospora thailandensis</name>
    <dbReference type="NCBI Taxonomy" id="795644"/>
    <lineage>
        <taxon>Bacteria</taxon>
        <taxon>Bacillati</taxon>
        <taxon>Actinomycetota</taxon>
        <taxon>Actinomycetes</taxon>
        <taxon>Streptosporangiales</taxon>
        <taxon>Streptosporangiaceae</taxon>
        <taxon>Sphaerimonospora</taxon>
    </lineage>
</organism>
<proteinExistence type="predicted"/>
<feature type="transmembrane region" description="Helical" evidence="2">
    <location>
        <begin position="50"/>
        <end position="72"/>
    </location>
</feature>
<accession>A0A8J3RAW0</accession>
<evidence type="ECO:0008006" key="5">
    <source>
        <dbReference type="Google" id="ProtNLM"/>
    </source>
</evidence>
<keyword evidence="2" id="KW-1133">Transmembrane helix</keyword>
<feature type="region of interest" description="Disordered" evidence="1">
    <location>
        <begin position="1"/>
        <end position="45"/>
    </location>
</feature>
<evidence type="ECO:0000313" key="3">
    <source>
        <dbReference type="EMBL" id="GIH69193.1"/>
    </source>
</evidence>
<comment type="caution">
    <text evidence="3">The sequence shown here is derived from an EMBL/GenBank/DDBJ whole genome shotgun (WGS) entry which is preliminary data.</text>
</comment>
<gene>
    <name evidence="3" type="ORF">Mth01_14460</name>
</gene>
<evidence type="ECO:0000256" key="1">
    <source>
        <dbReference type="SAM" id="MobiDB-lite"/>
    </source>
</evidence>
<dbReference type="AlphaFoldDB" id="A0A8J3RAW0"/>
<sequence length="254" mass="26890">MSSGQRLKDPTRPSRARSRRAAGRRGGSDGSGLGGRSSGSGGSRLTPKRLIIMGLTVACVTGGTVFLVRTAMENANAPRTPLTPQDMLAADPYAANPENDALKAAAVQALRKQRQKELRSEHTDGGLDPVKIAPKAPGGGGFEPADFPPGSTPNPGSNKALGKEMAAARGWAGGEWGCLERLWDRESHWNERAMNRYSGAYGIPQALPGSKMASAGSDWQTSAATQIKWGLGYIAGRYKTPCGAWSHSQRVGWY</sequence>
<reference evidence="3" key="1">
    <citation type="submission" date="2021-01" db="EMBL/GenBank/DDBJ databases">
        <title>Whole genome shotgun sequence of Sphaerimonospora thailandensis NBRC 107569.</title>
        <authorList>
            <person name="Komaki H."/>
            <person name="Tamura T."/>
        </authorList>
    </citation>
    <scope>NUCLEOTIDE SEQUENCE</scope>
    <source>
        <strain evidence="3">NBRC 107569</strain>
    </source>
</reference>
<dbReference type="EMBL" id="BOOG01000013">
    <property type="protein sequence ID" value="GIH69193.1"/>
    <property type="molecule type" value="Genomic_DNA"/>
</dbReference>
<keyword evidence="4" id="KW-1185">Reference proteome</keyword>
<evidence type="ECO:0000256" key="2">
    <source>
        <dbReference type="SAM" id="Phobius"/>
    </source>
</evidence>
<feature type="region of interest" description="Disordered" evidence="1">
    <location>
        <begin position="118"/>
        <end position="161"/>
    </location>
</feature>
<keyword evidence="2" id="KW-0812">Transmembrane</keyword>
<feature type="compositionally biased region" description="Basic and acidic residues" evidence="1">
    <location>
        <begin position="1"/>
        <end position="12"/>
    </location>
</feature>
<feature type="compositionally biased region" description="Gly residues" evidence="1">
    <location>
        <begin position="24"/>
        <end position="42"/>
    </location>
</feature>